<feature type="domain" description="Zn(2)-C6 fungal-type" evidence="2">
    <location>
        <begin position="116"/>
        <end position="145"/>
    </location>
</feature>
<dbReference type="HOGENOM" id="CLU_445532_0_0_1"/>
<reference evidence="3 4" key="1">
    <citation type="journal article" date="2011" name="Genome Biol.">
        <title>Comparative genome sequence analysis underscores mycoparasitism as the ancestral life style of Trichoderma.</title>
        <authorList>
            <person name="Kubicek C.P."/>
            <person name="Herrera-Estrella A."/>
            <person name="Seidl-Seiboth V."/>
            <person name="Martinez D.A."/>
            <person name="Druzhinina I.S."/>
            <person name="Thon M."/>
            <person name="Zeilinger S."/>
            <person name="Casas-Flores S."/>
            <person name="Horwitz B.A."/>
            <person name="Mukherjee P.K."/>
            <person name="Mukherjee M."/>
            <person name="Kredics L."/>
            <person name="Alcaraz L.D."/>
            <person name="Aerts A."/>
            <person name="Antal Z."/>
            <person name="Atanasova L."/>
            <person name="Cervantes-Badillo M.G."/>
            <person name="Challacombe J."/>
            <person name="Chertkov O."/>
            <person name="McCluskey K."/>
            <person name="Coulpier F."/>
            <person name="Deshpande N."/>
            <person name="von Doehren H."/>
            <person name="Ebbole D.J."/>
            <person name="Esquivel-Naranjo E.U."/>
            <person name="Fekete E."/>
            <person name="Flipphi M."/>
            <person name="Glaser F."/>
            <person name="Gomez-Rodriguez E.Y."/>
            <person name="Gruber S."/>
            <person name="Han C."/>
            <person name="Henrissat B."/>
            <person name="Hermosa R."/>
            <person name="Hernandez-Onate M."/>
            <person name="Karaffa L."/>
            <person name="Kosti I."/>
            <person name="Le Crom S."/>
            <person name="Lindquist E."/>
            <person name="Lucas S."/>
            <person name="Luebeck M."/>
            <person name="Luebeck P.S."/>
            <person name="Margeot A."/>
            <person name="Metz B."/>
            <person name="Misra M."/>
            <person name="Nevalainen H."/>
            <person name="Omann M."/>
            <person name="Packer N."/>
            <person name="Perrone G."/>
            <person name="Uresti-Rivera E.E."/>
            <person name="Salamov A."/>
            <person name="Schmoll M."/>
            <person name="Seiboth B."/>
            <person name="Shapiro H."/>
            <person name="Sukno S."/>
            <person name="Tamayo-Ramos J.A."/>
            <person name="Tisch D."/>
            <person name="Wiest A."/>
            <person name="Wilkinson H.H."/>
            <person name="Zhang M."/>
            <person name="Coutinho P.M."/>
            <person name="Kenerley C.M."/>
            <person name="Monte E."/>
            <person name="Baker S.E."/>
            <person name="Grigoriev I.V."/>
        </authorList>
    </citation>
    <scope>NUCLEOTIDE SEQUENCE [LARGE SCALE GENOMIC DNA]</scope>
    <source>
        <strain evidence="4">ATCC 20476 / IMI 206040</strain>
    </source>
</reference>
<evidence type="ECO:0000256" key="1">
    <source>
        <dbReference type="ARBA" id="ARBA00023242"/>
    </source>
</evidence>
<protein>
    <recommendedName>
        <fullName evidence="2">Zn(2)-C6 fungal-type domain-containing protein</fullName>
    </recommendedName>
</protein>
<dbReference type="InterPro" id="IPR001138">
    <property type="entry name" value="Zn2Cys6_DnaBD"/>
</dbReference>
<keyword evidence="4" id="KW-1185">Reference proteome</keyword>
<dbReference type="eggNOG" id="ENOG502S89Y">
    <property type="taxonomic scope" value="Eukaryota"/>
</dbReference>
<dbReference type="PANTHER" id="PTHR38111">
    <property type="entry name" value="ZN(2)-C6 FUNGAL-TYPE DOMAIN-CONTAINING PROTEIN-RELATED"/>
    <property type="match status" value="1"/>
</dbReference>
<dbReference type="EMBL" id="ABDG02000027">
    <property type="protein sequence ID" value="EHK42200.1"/>
    <property type="molecule type" value="Genomic_DNA"/>
</dbReference>
<comment type="caution">
    <text evidence="3">The sequence shown here is derived from an EMBL/GenBank/DDBJ whole genome shotgun (WGS) entry which is preliminary data.</text>
</comment>
<dbReference type="PANTHER" id="PTHR38111:SF2">
    <property type="entry name" value="FINGER DOMAIN PROTEIN, PUTATIVE (AFU_ORTHOLOGUE AFUA_1G01560)-RELATED"/>
    <property type="match status" value="1"/>
</dbReference>
<dbReference type="AlphaFoldDB" id="G9P5X6"/>
<dbReference type="SUPFAM" id="SSF57701">
    <property type="entry name" value="Zn2/Cys6 DNA-binding domain"/>
    <property type="match status" value="1"/>
</dbReference>
<dbReference type="OrthoDB" id="5126878at2759"/>
<evidence type="ECO:0000259" key="2">
    <source>
        <dbReference type="PROSITE" id="PS50048"/>
    </source>
</evidence>
<dbReference type="PROSITE" id="PS51257">
    <property type="entry name" value="PROKAR_LIPOPROTEIN"/>
    <property type="match status" value="1"/>
</dbReference>
<dbReference type="GO" id="GO:0000981">
    <property type="term" value="F:DNA-binding transcription factor activity, RNA polymerase II-specific"/>
    <property type="evidence" value="ECO:0007669"/>
    <property type="project" value="InterPro"/>
</dbReference>
<accession>G9P5X6</accession>
<dbReference type="PROSITE" id="PS50048">
    <property type="entry name" value="ZN2_CY6_FUNGAL_2"/>
    <property type="match status" value="1"/>
</dbReference>
<gene>
    <name evidence="3" type="ORF">TRIATDRAFT_84050</name>
</gene>
<dbReference type="Proteomes" id="UP000005426">
    <property type="component" value="Unassembled WGS sequence"/>
</dbReference>
<dbReference type="OMA" id="QCISRRV"/>
<proteinExistence type="predicted"/>
<evidence type="ECO:0000313" key="4">
    <source>
        <dbReference type="Proteomes" id="UP000005426"/>
    </source>
</evidence>
<dbReference type="InterPro" id="IPR053178">
    <property type="entry name" value="Osmoadaptation_assoc"/>
</dbReference>
<sequence length="698" mass="76963">MHSLKCCSGSTLLFGTQSCSFCKVQPAIRNSPLLLNSRHCCGFPLVHAHSTPPLGSSSSALTFCQQPVKPTVTSIGNSLIVEAEQKHEAILYTAKVQNSAEAMSAIIVRRPPRSKGCKQCISRRVKCDERPGCCKQCARFGLSCSGAIRGAVFLDMTEKVSCSMLKPKKKRKKKTHSTRKATENPGYEFITEDEIATCYIGVEESSCSTAPSSYRRMAESEDSSLDLCQSADEDRGDMFHSVMMDTSITGLSLLDSDQFSNSDVLNYGASIPPVLVTSAYDEYCFVSKFTQTLTSSRRNYSTLRPESWIPKLPFLVATNSLPCPLKYALHAVALLHHAVTRDSRAERLAIEYYLAGIKSYRSVVLGNQAGQSPTTSVSEEDTVSEMPHSADIVAICGPVLFSFYESLQGAGSDAELLHHSVAVEMLQARGPEKCVDGLAHSVMRSMRVKEAFHSIMQNRSANFSSPEWLSIPFQKKHKICYDRLIDILLSFTTTLRLPNMNQKGAKLRSSIHRIHDLPTARKSKIEEGAMMLLEQLQHWWLEFRDEHYEIIAQNSGTSPAVDAAYVAADSPSSVLPLSGPWMLANNETLTSSMVSIYSGIHIILHSVLFIISISKPPGSIDPSGQSEADIHRAAISMYAASVFNAALYLNMVNPFCGDAMRTKFSINIVAQFALEDSQRDEAQQMLSQWKLRDTASPR</sequence>
<dbReference type="InterPro" id="IPR036864">
    <property type="entry name" value="Zn2-C6_fun-type_DNA-bd_sf"/>
</dbReference>
<keyword evidence="1" id="KW-0539">Nucleus</keyword>
<dbReference type="GO" id="GO:0008270">
    <property type="term" value="F:zinc ion binding"/>
    <property type="evidence" value="ECO:0007669"/>
    <property type="project" value="InterPro"/>
</dbReference>
<organism evidence="3 4">
    <name type="scientific">Hypocrea atroviridis (strain ATCC 20476 / IMI 206040)</name>
    <name type="common">Trichoderma atroviride</name>
    <dbReference type="NCBI Taxonomy" id="452589"/>
    <lineage>
        <taxon>Eukaryota</taxon>
        <taxon>Fungi</taxon>
        <taxon>Dikarya</taxon>
        <taxon>Ascomycota</taxon>
        <taxon>Pezizomycotina</taxon>
        <taxon>Sordariomycetes</taxon>
        <taxon>Hypocreomycetidae</taxon>
        <taxon>Hypocreales</taxon>
        <taxon>Hypocreaceae</taxon>
        <taxon>Trichoderma</taxon>
    </lineage>
</organism>
<name>G9P5X6_HYPAI</name>
<evidence type="ECO:0000313" key="3">
    <source>
        <dbReference type="EMBL" id="EHK42200.1"/>
    </source>
</evidence>